<sequence length="388" mass="39356">MTSWRKGVAAVAFGLAGMVLVAAGGCEAIVDGNVPSFRCDATLEAGVCPAGQYCLGSTCVPEGTGPGPALIDCGDRKCAAGQRCAPKNNECVDAATACTSDNCPAGTACDFGTLKCLEPAKKGLGESCKGDLECSGGAFCGYTPVLTADVVTVDGLCTKPCCRSDDCPADFVCYGAGTGGNYCVSKGILQRPALGARKGGEACTVQADCRSGICDPATNKCADTCCNSTQCTNGTVCRAMDVRGKADAKKFVLGCGVSDGTADPGALCGGIFGPRCKEGLCDTTTTRCEMPCCGSAACTSYCDNTRARDHSEIVTACTDVASPRGPKANGAPCEKATECAGNRCIQDSPAGAKYCSDACCIDPDCGGDLVCRPRDIGGGQFHLRCVHR</sequence>
<evidence type="ECO:0008006" key="4">
    <source>
        <dbReference type="Google" id="ProtNLM"/>
    </source>
</evidence>
<organism evidence="2 3">
    <name type="scientific">Pendulispora albinea</name>
    <dbReference type="NCBI Taxonomy" id="2741071"/>
    <lineage>
        <taxon>Bacteria</taxon>
        <taxon>Pseudomonadati</taxon>
        <taxon>Myxococcota</taxon>
        <taxon>Myxococcia</taxon>
        <taxon>Myxococcales</taxon>
        <taxon>Sorangiineae</taxon>
        <taxon>Pendulisporaceae</taxon>
        <taxon>Pendulispora</taxon>
    </lineage>
</organism>
<protein>
    <recommendedName>
        <fullName evidence="4">Tryptophan synthase alpha chain</fullName>
    </recommendedName>
</protein>
<keyword evidence="1" id="KW-0732">Signal</keyword>
<feature type="chain" id="PRO_5046803043" description="Tryptophan synthase alpha chain" evidence="1">
    <location>
        <begin position="23"/>
        <end position="388"/>
    </location>
</feature>
<gene>
    <name evidence="2" type="ORF">LZC94_13130</name>
</gene>
<dbReference type="EMBL" id="CP089984">
    <property type="protein sequence ID" value="WXB18192.1"/>
    <property type="molecule type" value="Genomic_DNA"/>
</dbReference>
<keyword evidence="3" id="KW-1185">Reference proteome</keyword>
<evidence type="ECO:0000313" key="3">
    <source>
        <dbReference type="Proteomes" id="UP001370348"/>
    </source>
</evidence>
<reference evidence="2 3" key="1">
    <citation type="submission" date="2021-12" db="EMBL/GenBank/DDBJ databases">
        <title>Discovery of the Pendulisporaceae a myxobacterial family with distinct sporulation behavior and unique specialized metabolism.</title>
        <authorList>
            <person name="Garcia R."/>
            <person name="Popoff A."/>
            <person name="Bader C.D."/>
            <person name="Loehr J."/>
            <person name="Walesch S."/>
            <person name="Walt C."/>
            <person name="Boldt J."/>
            <person name="Bunk B."/>
            <person name="Haeckl F.J.F.P.J."/>
            <person name="Gunesch A.P."/>
            <person name="Birkelbach J."/>
            <person name="Nuebel U."/>
            <person name="Pietschmann T."/>
            <person name="Bach T."/>
            <person name="Mueller R."/>
        </authorList>
    </citation>
    <scope>NUCLEOTIDE SEQUENCE [LARGE SCALE GENOMIC DNA]</scope>
    <source>
        <strain evidence="2 3">MSr11954</strain>
    </source>
</reference>
<accession>A0ABZ2M6M2</accession>
<dbReference type="Proteomes" id="UP001370348">
    <property type="component" value="Chromosome"/>
</dbReference>
<evidence type="ECO:0000313" key="2">
    <source>
        <dbReference type="EMBL" id="WXB18192.1"/>
    </source>
</evidence>
<evidence type="ECO:0000256" key="1">
    <source>
        <dbReference type="SAM" id="SignalP"/>
    </source>
</evidence>
<feature type="signal peptide" evidence="1">
    <location>
        <begin position="1"/>
        <end position="22"/>
    </location>
</feature>
<name>A0ABZ2M6M2_9BACT</name>
<proteinExistence type="predicted"/>
<dbReference type="PROSITE" id="PS51257">
    <property type="entry name" value="PROKAR_LIPOPROTEIN"/>
    <property type="match status" value="1"/>
</dbReference>
<dbReference type="RefSeq" id="WP_394827834.1">
    <property type="nucleotide sequence ID" value="NZ_CP089984.1"/>
</dbReference>